<evidence type="ECO:0000256" key="1">
    <source>
        <dbReference type="ARBA" id="ARBA00005854"/>
    </source>
</evidence>
<dbReference type="SUPFAM" id="SSF51735">
    <property type="entry name" value="NAD(P)-binding Rossmann-fold domains"/>
    <property type="match status" value="1"/>
</dbReference>
<feature type="domain" description="D-isomer specific 2-hydroxyacid dehydrogenase NAD-binding" evidence="6">
    <location>
        <begin position="107"/>
        <end position="289"/>
    </location>
</feature>
<name>A0A5M6CPQ9_9BACT</name>
<evidence type="ECO:0000313" key="7">
    <source>
        <dbReference type="EMBL" id="KAA5537278.1"/>
    </source>
</evidence>
<evidence type="ECO:0000313" key="8">
    <source>
        <dbReference type="Proteomes" id="UP000323632"/>
    </source>
</evidence>
<comment type="similarity">
    <text evidence="1 4">Belongs to the D-isomer specific 2-hydroxyacid dehydrogenase family.</text>
</comment>
<dbReference type="PANTHER" id="PTHR42789:SF1">
    <property type="entry name" value="D-ISOMER SPECIFIC 2-HYDROXYACID DEHYDROGENASE FAMILY PROTEIN (AFU_ORTHOLOGUE AFUA_6G10090)"/>
    <property type="match status" value="1"/>
</dbReference>
<dbReference type="InterPro" id="IPR006139">
    <property type="entry name" value="D-isomer_2_OHA_DH_cat_dom"/>
</dbReference>
<dbReference type="SUPFAM" id="SSF52283">
    <property type="entry name" value="Formate/glycerate dehydrogenase catalytic domain-like"/>
    <property type="match status" value="1"/>
</dbReference>
<dbReference type="Gene3D" id="3.40.50.720">
    <property type="entry name" value="NAD(P)-binding Rossmann-like Domain"/>
    <property type="match status" value="2"/>
</dbReference>
<gene>
    <name evidence="7" type="ORF">F0919_06295</name>
</gene>
<reference evidence="7 8" key="1">
    <citation type="submission" date="2019-09" db="EMBL/GenBank/DDBJ databases">
        <title>Genome sequence and assembly of Taibaiella sp.</title>
        <authorList>
            <person name="Chhetri G."/>
        </authorList>
    </citation>
    <scope>NUCLEOTIDE SEQUENCE [LARGE SCALE GENOMIC DNA]</scope>
    <source>
        <strain evidence="7 8">KVB11</strain>
    </source>
</reference>
<dbReference type="Pfam" id="PF02826">
    <property type="entry name" value="2-Hacid_dh_C"/>
    <property type="match status" value="1"/>
</dbReference>
<dbReference type="Pfam" id="PF00389">
    <property type="entry name" value="2-Hacid_dh"/>
    <property type="match status" value="1"/>
</dbReference>
<dbReference type="EMBL" id="VWSH01000001">
    <property type="protein sequence ID" value="KAA5537278.1"/>
    <property type="molecule type" value="Genomic_DNA"/>
</dbReference>
<comment type="caution">
    <text evidence="7">The sequence shown here is derived from an EMBL/GenBank/DDBJ whole genome shotgun (WGS) entry which is preliminary data.</text>
</comment>
<dbReference type="InterPro" id="IPR050857">
    <property type="entry name" value="D-2-hydroxyacid_DH"/>
</dbReference>
<dbReference type="GO" id="GO:0016616">
    <property type="term" value="F:oxidoreductase activity, acting on the CH-OH group of donors, NAD or NADP as acceptor"/>
    <property type="evidence" value="ECO:0007669"/>
    <property type="project" value="InterPro"/>
</dbReference>
<evidence type="ECO:0000256" key="4">
    <source>
        <dbReference type="RuleBase" id="RU003719"/>
    </source>
</evidence>
<protein>
    <submittedName>
        <fullName evidence="7">Hydroxyacid dehydrogenase</fullName>
    </submittedName>
</protein>
<dbReference type="PANTHER" id="PTHR42789">
    <property type="entry name" value="D-ISOMER SPECIFIC 2-HYDROXYACID DEHYDROGENASE FAMILY PROTEIN (AFU_ORTHOLOGUE AFUA_6G10090)"/>
    <property type="match status" value="1"/>
</dbReference>
<sequence length="312" mass="34958">MGRKVLIAAPVHNVLLETLQTLGYEYDYKEETTQQQALEIVGDYEGVITSTRLNIDKTFIDKATKLKWVGRMGSGMEIIDVSYAESKGIQCFSSPEGNANAVAEQALGMLLALQHKIFSSHTEMQQGIWLREENRGTEIEGLTAGIIGYGNNGSAFAKKLKTSGLKILALDKYRNDFEEEGITECKSIEPIWEQADIISFHLPLTTETQYYFDEGFLNRMQKPFTLLNLSRGKVVEQASLYTGLKSGKIKGAALDVWEMEPVGKMEGVMKLQLEEMLQMPNFIATPHIGGYTVQALYKMSYFLVEKIKKAVL</sequence>
<dbReference type="InterPro" id="IPR006140">
    <property type="entry name" value="D-isomer_DH_NAD-bd"/>
</dbReference>
<dbReference type="GO" id="GO:0051287">
    <property type="term" value="F:NAD binding"/>
    <property type="evidence" value="ECO:0007669"/>
    <property type="project" value="InterPro"/>
</dbReference>
<evidence type="ECO:0000259" key="6">
    <source>
        <dbReference type="Pfam" id="PF02826"/>
    </source>
</evidence>
<keyword evidence="3" id="KW-0520">NAD</keyword>
<organism evidence="7 8">
    <name type="scientific">Taibaiella lutea</name>
    <dbReference type="NCBI Taxonomy" id="2608001"/>
    <lineage>
        <taxon>Bacteria</taxon>
        <taxon>Pseudomonadati</taxon>
        <taxon>Bacteroidota</taxon>
        <taxon>Chitinophagia</taxon>
        <taxon>Chitinophagales</taxon>
        <taxon>Chitinophagaceae</taxon>
        <taxon>Taibaiella</taxon>
    </lineage>
</organism>
<evidence type="ECO:0000256" key="3">
    <source>
        <dbReference type="ARBA" id="ARBA00023027"/>
    </source>
</evidence>
<dbReference type="AlphaFoldDB" id="A0A5M6CPQ9"/>
<proteinExistence type="inferred from homology"/>
<evidence type="ECO:0000259" key="5">
    <source>
        <dbReference type="Pfam" id="PF00389"/>
    </source>
</evidence>
<keyword evidence="2 4" id="KW-0560">Oxidoreductase</keyword>
<dbReference type="Proteomes" id="UP000323632">
    <property type="component" value="Unassembled WGS sequence"/>
</dbReference>
<evidence type="ECO:0000256" key="2">
    <source>
        <dbReference type="ARBA" id="ARBA00023002"/>
    </source>
</evidence>
<dbReference type="InterPro" id="IPR036291">
    <property type="entry name" value="NAD(P)-bd_dom_sf"/>
</dbReference>
<accession>A0A5M6CPQ9</accession>
<feature type="domain" description="D-isomer specific 2-hydroxyacid dehydrogenase catalytic" evidence="5">
    <location>
        <begin position="5"/>
        <end position="310"/>
    </location>
</feature>
<keyword evidence="8" id="KW-1185">Reference proteome</keyword>
<dbReference type="RefSeq" id="WP_150031853.1">
    <property type="nucleotide sequence ID" value="NZ_VWSH01000001.1"/>
</dbReference>